<dbReference type="Proteomes" id="UP001324115">
    <property type="component" value="Unassembled WGS sequence"/>
</dbReference>
<dbReference type="Pfam" id="PF03464">
    <property type="entry name" value="eRF1_2"/>
    <property type="match status" value="1"/>
</dbReference>
<evidence type="ECO:0000313" key="3">
    <source>
        <dbReference type="EMBL" id="KAK4583161.1"/>
    </source>
</evidence>
<proteinExistence type="predicted"/>
<dbReference type="GO" id="GO:0071025">
    <property type="term" value="P:RNA surveillance"/>
    <property type="evidence" value="ECO:0007669"/>
    <property type="project" value="InterPro"/>
</dbReference>
<dbReference type="GO" id="GO:0032790">
    <property type="term" value="P:ribosome disassembly"/>
    <property type="evidence" value="ECO:0007669"/>
    <property type="project" value="TreeGrafter"/>
</dbReference>
<dbReference type="InterPro" id="IPR042226">
    <property type="entry name" value="eFR1_2_sf"/>
</dbReference>
<dbReference type="GO" id="GO:0005737">
    <property type="term" value="C:cytoplasm"/>
    <property type="evidence" value="ECO:0007669"/>
    <property type="project" value="UniProtKB-SubCell"/>
</dbReference>
<dbReference type="InterPro" id="IPR005142">
    <property type="entry name" value="eRF1_3"/>
</dbReference>
<dbReference type="SUPFAM" id="SSF55315">
    <property type="entry name" value="L30e-like"/>
    <property type="match status" value="1"/>
</dbReference>
<dbReference type="Pfam" id="PF03465">
    <property type="entry name" value="eRF1_3"/>
    <property type="match status" value="1"/>
</dbReference>
<comment type="caution">
    <text evidence="3">The sequence shown here is derived from an EMBL/GenBank/DDBJ whole genome shotgun (WGS) entry which is preliminary data.</text>
</comment>
<dbReference type="GO" id="GO:0070966">
    <property type="term" value="P:nuclear-transcribed mRNA catabolic process, no-go decay"/>
    <property type="evidence" value="ECO:0007669"/>
    <property type="project" value="InterPro"/>
</dbReference>
<dbReference type="PANTHER" id="PTHR10853">
    <property type="entry name" value="PELOTA"/>
    <property type="match status" value="1"/>
</dbReference>
<dbReference type="InterPro" id="IPR005141">
    <property type="entry name" value="eRF1_2"/>
</dbReference>
<dbReference type="GO" id="GO:0070651">
    <property type="term" value="P:nonfunctional rRNA decay"/>
    <property type="evidence" value="ECO:0007669"/>
    <property type="project" value="TreeGrafter"/>
</dbReference>
<sequence>MKLVGKKNIVLDKPGTVKIIPEEPDDLWLLYNLVLPANEHAPTRLFHTLTLKKNKEIVLTKKVWDSVAVDMLREGCNMFSSADLAVVLMQQQGLAHVFLVGKRVTTLCAKINGSTSSSSNSDKFFENVFRAFVKHVDLGTIQCVIIGSPGCVKDEFQGYLLSEAQRLKLKSIEDNKETNVVPKIRVFKEFLDMVTRNSDRACYGPKNVETAHEMLAIETLLITDDLSGSKKKYGGKVFVFSSMHLSSEELAKLTGIAAMLRFPLPDLDEMVK</sequence>
<protein>
    <submittedName>
        <fullName evidence="3">Uncharacterized protein</fullName>
    </submittedName>
</protein>
<dbReference type="Gene3D" id="3.30.420.60">
    <property type="entry name" value="eRF1 domain 2"/>
    <property type="match status" value="1"/>
</dbReference>
<feature type="domain" description="eRF1" evidence="1">
    <location>
        <begin position="95"/>
        <end position="168"/>
    </location>
</feature>
<dbReference type="EMBL" id="JAXUIC010000007">
    <property type="protein sequence ID" value="KAK4583161.1"/>
    <property type="molecule type" value="Genomic_DNA"/>
</dbReference>
<dbReference type="SUPFAM" id="SSF53137">
    <property type="entry name" value="Translational machinery components"/>
    <property type="match status" value="1"/>
</dbReference>
<reference evidence="3 4" key="1">
    <citation type="journal article" date="2023" name="G3 (Bethesda)">
        <title>A haplotype-resolved chromosome-scale genome for Quercus rubra L. provides insights into the genetics of adaptive traits for red oak species.</title>
        <authorList>
            <person name="Kapoor B."/>
            <person name="Jenkins J."/>
            <person name="Schmutz J."/>
            <person name="Zhebentyayeva T."/>
            <person name="Kuelheim C."/>
            <person name="Coggeshall M."/>
            <person name="Heim C."/>
            <person name="Lasky J.R."/>
            <person name="Leites L."/>
            <person name="Islam-Faridi N."/>
            <person name="Romero-Severson J."/>
            <person name="DeLeo V.L."/>
            <person name="Lucas S.M."/>
            <person name="Lazic D."/>
            <person name="Gailing O."/>
            <person name="Carlson J."/>
            <person name="Staton M."/>
        </authorList>
    </citation>
    <scope>NUCLEOTIDE SEQUENCE [LARGE SCALE GENOMIC DNA]</scope>
    <source>
        <strain evidence="3">Pseudo-F2</strain>
    </source>
</reference>
<name>A0AAN7EZJ7_QUERU</name>
<dbReference type="Gene3D" id="2.30.30.870">
    <property type="entry name" value="Pelota, domain A"/>
    <property type="match status" value="2"/>
</dbReference>
<dbReference type="PANTHER" id="PTHR10853:SF3">
    <property type="entry name" value="EUKARYOTIC RELEASE FACTOR 1 (ERF1) FAMILY PROTEIN"/>
    <property type="match status" value="1"/>
</dbReference>
<dbReference type="GO" id="GO:0070481">
    <property type="term" value="P:nuclear-transcribed mRNA catabolic process, non-stop decay"/>
    <property type="evidence" value="ECO:0007669"/>
    <property type="project" value="InterPro"/>
</dbReference>
<dbReference type="AlphaFoldDB" id="A0AAN7EZJ7"/>
<organism evidence="3 4">
    <name type="scientific">Quercus rubra</name>
    <name type="common">Northern red oak</name>
    <name type="synonym">Quercus borealis</name>
    <dbReference type="NCBI Taxonomy" id="3512"/>
    <lineage>
        <taxon>Eukaryota</taxon>
        <taxon>Viridiplantae</taxon>
        <taxon>Streptophyta</taxon>
        <taxon>Embryophyta</taxon>
        <taxon>Tracheophyta</taxon>
        <taxon>Spermatophyta</taxon>
        <taxon>Magnoliopsida</taxon>
        <taxon>eudicotyledons</taxon>
        <taxon>Gunneridae</taxon>
        <taxon>Pentapetalae</taxon>
        <taxon>rosids</taxon>
        <taxon>fabids</taxon>
        <taxon>Fagales</taxon>
        <taxon>Fagaceae</taxon>
        <taxon>Quercus</taxon>
    </lineage>
</organism>
<dbReference type="Gene3D" id="3.30.1330.30">
    <property type="match status" value="1"/>
</dbReference>
<dbReference type="GO" id="GO:0046872">
    <property type="term" value="F:metal ion binding"/>
    <property type="evidence" value="ECO:0007669"/>
    <property type="project" value="UniProtKB-KW"/>
</dbReference>
<accession>A0AAN7EZJ7</accession>
<dbReference type="InterPro" id="IPR038069">
    <property type="entry name" value="Pelota/DOM34_N"/>
</dbReference>
<gene>
    <name evidence="3" type="ORF">RGQ29_026091</name>
</gene>
<evidence type="ECO:0000259" key="1">
    <source>
        <dbReference type="Pfam" id="PF03464"/>
    </source>
</evidence>
<feature type="domain" description="eRF1" evidence="2">
    <location>
        <begin position="184"/>
        <end position="264"/>
    </location>
</feature>
<keyword evidence="4" id="KW-1185">Reference proteome</keyword>
<dbReference type="InterPro" id="IPR004405">
    <property type="entry name" value="TF_pelota"/>
</dbReference>
<evidence type="ECO:0000259" key="2">
    <source>
        <dbReference type="Pfam" id="PF03465"/>
    </source>
</evidence>
<dbReference type="InterPro" id="IPR029064">
    <property type="entry name" value="Ribosomal_eL30-like_sf"/>
</dbReference>
<evidence type="ECO:0000313" key="4">
    <source>
        <dbReference type="Proteomes" id="UP001324115"/>
    </source>
</evidence>
<dbReference type="SUPFAM" id="SSF159065">
    <property type="entry name" value="Dom34/Pelota N-terminal domain-like"/>
    <property type="match status" value="1"/>
</dbReference>